<gene>
    <name evidence="1" type="ORF">OJF2_30980</name>
</gene>
<evidence type="ECO:0000313" key="2">
    <source>
        <dbReference type="Proteomes" id="UP000324233"/>
    </source>
</evidence>
<sequence length="230" mass="25093">MGGRPRRRPRAPGVCVGIDLAGVAHRETGVAVLRAGRLELLTSAGTDEEILDLARLAGRWGTIAVNAPLTRPLGRCCLDDDCRCRTDPGTRSRQLERELARMGVPALATALIKVLARRGATIAAALREMGHEPLEVYPFATLRLLGLPWRGKKTAAGRRKIYRALRPLVPGLRHPRASEHQLDAVVCALTAQLWRQCRTRTVGIPEEGLMTIPLVLDPAGSALPRRGRRP</sequence>
<reference evidence="1 2" key="1">
    <citation type="submission" date="2019-08" db="EMBL/GenBank/DDBJ databases">
        <title>Deep-cultivation of Planctomycetes and their phenomic and genomic characterization uncovers novel biology.</title>
        <authorList>
            <person name="Wiegand S."/>
            <person name="Jogler M."/>
            <person name="Boedeker C."/>
            <person name="Pinto D."/>
            <person name="Vollmers J."/>
            <person name="Rivas-Marin E."/>
            <person name="Kohn T."/>
            <person name="Peeters S.H."/>
            <person name="Heuer A."/>
            <person name="Rast P."/>
            <person name="Oberbeckmann S."/>
            <person name="Bunk B."/>
            <person name="Jeske O."/>
            <person name="Meyerdierks A."/>
            <person name="Storesund J.E."/>
            <person name="Kallscheuer N."/>
            <person name="Luecker S."/>
            <person name="Lage O.M."/>
            <person name="Pohl T."/>
            <person name="Merkel B.J."/>
            <person name="Hornburger P."/>
            <person name="Mueller R.-W."/>
            <person name="Bruemmer F."/>
            <person name="Labrenz M."/>
            <person name="Spormann A.M."/>
            <person name="Op den Camp H."/>
            <person name="Overmann J."/>
            <person name="Amann R."/>
            <person name="Jetten M.S.M."/>
            <person name="Mascher T."/>
            <person name="Medema M.H."/>
            <person name="Devos D.P."/>
            <person name="Kaster A.-K."/>
            <person name="Ovreas L."/>
            <person name="Rohde M."/>
            <person name="Galperin M.Y."/>
            <person name="Jogler C."/>
        </authorList>
    </citation>
    <scope>NUCLEOTIDE SEQUENCE [LARGE SCALE GENOMIC DNA]</scope>
    <source>
        <strain evidence="1 2">OJF2</strain>
    </source>
</reference>
<evidence type="ECO:0008006" key="3">
    <source>
        <dbReference type="Google" id="ProtNLM"/>
    </source>
</evidence>
<dbReference type="EMBL" id="CP042997">
    <property type="protein sequence ID" value="QEH34557.1"/>
    <property type="molecule type" value="Genomic_DNA"/>
</dbReference>
<protein>
    <recommendedName>
        <fullName evidence="3">DUF429 domain-containing protein</fullName>
    </recommendedName>
</protein>
<evidence type="ECO:0000313" key="1">
    <source>
        <dbReference type="EMBL" id="QEH34557.1"/>
    </source>
</evidence>
<dbReference type="Proteomes" id="UP000324233">
    <property type="component" value="Chromosome"/>
</dbReference>
<dbReference type="KEGG" id="agv:OJF2_30980"/>
<dbReference type="RefSeq" id="WP_168221813.1">
    <property type="nucleotide sequence ID" value="NZ_CP042997.1"/>
</dbReference>
<keyword evidence="2" id="KW-1185">Reference proteome</keyword>
<proteinExistence type="predicted"/>
<accession>A0A5B9W2T9</accession>
<organism evidence="1 2">
    <name type="scientific">Aquisphaera giovannonii</name>
    <dbReference type="NCBI Taxonomy" id="406548"/>
    <lineage>
        <taxon>Bacteria</taxon>
        <taxon>Pseudomonadati</taxon>
        <taxon>Planctomycetota</taxon>
        <taxon>Planctomycetia</taxon>
        <taxon>Isosphaerales</taxon>
        <taxon>Isosphaeraceae</taxon>
        <taxon>Aquisphaera</taxon>
    </lineage>
</organism>
<name>A0A5B9W2T9_9BACT</name>
<dbReference type="AlphaFoldDB" id="A0A5B9W2T9"/>
<dbReference type="InterPro" id="IPR007362">
    <property type="entry name" value="DUF429"/>
</dbReference>
<dbReference type="Pfam" id="PF04250">
    <property type="entry name" value="DUF429"/>
    <property type="match status" value="1"/>
</dbReference>